<keyword evidence="1" id="KW-0812">Transmembrane</keyword>
<feature type="transmembrane region" description="Helical" evidence="1">
    <location>
        <begin position="49"/>
        <end position="68"/>
    </location>
</feature>
<sequence>MVMFMNSKNWQNIAYYFSLLTQLGLTIAITIIGFFFLYKLLTKFIGENIFLMFFLIILGVIAAFYNAYKMILKK</sequence>
<keyword evidence="1" id="KW-0472">Membrane</keyword>
<dbReference type="Proteomes" id="UP000294678">
    <property type="component" value="Unassembled WGS sequence"/>
</dbReference>
<evidence type="ECO:0000313" key="2">
    <source>
        <dbReference type="EMBL" id="TDT70542.1"/>
    </source>
</evidence>
<keyword evidence="1" id="KW-1133">Transmembrane helix</keyword>
<dbReference type="EMBL" id="SOBG01000004">
    <property type="protein sequence ID" value="TDT70542.1"/>
    <property type="molecule type" value="Genomic_DNA"/>
</dbReference>
<evidence type="ECO:0000256" key="1">
    <source>
        <dbReference type="SAM" id="Phobius"/>
    </source>
</evidence>
<comment type="caution">
    <text evidence="2">The sequence shown here is derived from an EMBL/GenBank/DDBJ whole genome shotgun (WGS) entry which is preliminary data.</text>
</comment>
<organism evidence="2 3">
    <name type="scientific">Hypnocyclicus thermotrophus</name>
    <dbReference type="NCBI Taxonomy" id="1627895"/>
    <lineage>
        <taxon>Bacteria</taxon>
        <taxon>Fusobacteriati</taxon>
        <taxon>Fusobacteriota</taxon>
        <taxon>Fusobacteriia</taxon>
        <taxon>Fusobacteriales</taxon>
        <taxon>Fusobacteriaceae</taxon>
        <taxon>Hypnocyclicus</taxon>
    </lineage>
</organism>
<dbReference type="AlphaFoldDB" id="A0AA46DYT1"/>
<gene>
    <name evidence="2" type="ORF">EV215_1088</name>
</gene>
<dbReference type="InterPro" id="IPR032820">
    <property type="entry name" value="ATPase_put"/>
</dbReference>
<reference evidence="2 3" key="1">
    <citation type="submission" date="2019-03" db="EMBL/GenBank/DDBJ databases">
        <title>Genomic Encyclopedia of Type Strains, Phase IV (KMG-IV): sequencing the most valuable type-strain genomes for metagenomic binning, comparative biology and taxonomic classification.</title>
        <authorList>
            <person name="Goeker M."/>
        </authorList>
    </citation>
    <scope>NUCLEOTIDE SEQUENCE [LARGE SCALE GENOMIC DNA]</scope>
    <source>
        <strain evidence="2 3">DSM 100055</strain>
    </source>
</reference>
<keyword evidence="3" id="KW-1185">Reference proteome</keyword>
<feature type="transmembrane region" description="Helical" evidence="1">
    <location>
        <begin position="12"/>
        <end position="37"/>
    </location>
</feature>
<proteinExistence type="predicted"/>
<evidence type="ECO:0000313" key="3">
    <source>
        <dbReference type="Proteomes" id="UP000294678"/>
    </source>
</evidence>
<protein>
    <submittedName>
        <fullName evidence="2">F0F1-ATPase subunit (Ca2+/Mg2+ transporter)</fullName>
    </submittedName>
</protein>
<dbReference type="Pfam" id="PF09527">
    <property type="entry name" value="ATPase_gene1"/>
    <property type="match status" value="1"/>
</dbReference>
<accession>A0AA46DYT1</accession>
<name>A0AA46DYT1_9FUSO</name>